<gene>
    <name evidence="8" type="ORF">SNA_04480</name>
</gene>
<dbReference type="GO" id="GO:0005412">
    <property type="term" value="F:D-glucose:sodium symporter activity"/>
    <property type="evidence" value="ECO:0007669"/>
    <property type="project" value="TreeGrafter"/>
</dbReference>
<dbReference type="PANTHER" id="PTHR11819:SF195">
    <property type="entry name" value="SODIUM_GLUCOSE COTRANSPORTER 4"/>
    <property type="match status" value="1"/>
</dbReference>
<evidence type="ECO:0000256" key="3">
    <source>
        <dbReference type="ARBA" id="ARBA00022692"/>
    </source>
</evidence>
<dbReference type="CDD" id="cd11478">
    <property type="entry name" value="SLC5sbd_u2"/>
    <property type="match status" value="1"/>
</dbReference>
<organism evidence="8 9">
    <name type="scientific">Streptomyces natalensis ATCC 27448</name>
    <dbReference type="NCBI Taxonomy" id="1240678"/>
    <lineage>
        <taxon>Bacteria</taxon>
        <taxon>Bacillati</taxon>
        <taxon>Actinomycetota</taxon>
        <taxon>Actinomycetes</taxon>
        <taxon>Kitasatosporales</taxon>
        <taxon>Streptomycetaceae</taxon>
        <taxon>Streptomyces</taxon>
    </lineage>
</organism>
<feature type="transmembrane region" description="Helical" evidence="7">
    <location>
        <begin position="445"/>
        <end position="465"/>
    </location>
</feature>
<feature type="transmembrane region" description="Helical" evidence="7">
    <location>
        <begin position="477"/>
        <end position="500"/>
    </location>
</feature>
<sequence>MTTLAEGLRLPTNGLDYTLLALYFVVVLGIGFAARRSVKTSLDFFLSGRSLPAWVTGLAFVAANLGATEILGMAATGAQYGVAVVHWYWIGAIPAMVFLGLVMMPFYYRSRVRSVPEFLLQRFDRSAHLLSSALFAFAAILIAGVNLYALSIVVEALLGWPQWVAIVVAGLFVLAYITIGGLSSAIYNEVLQFFVILAALIPLCIIGLKRVGGWGGLSHSLESSHGHNFLTAWGGTGIGDANPLGANWLTIILGLGFVLSFGYWTTNFAEVQRALSAKNLSAAQRTPLIAAFPKMFIVFLVMIPGLVAAVLVPKLGGPGSGLTYNDAIPYLMQELLPNGVLGIAVTGLLAAFMAGMAANVSSFNTVFTYDIWAKYVKTDREDGYYLRFGRLITAIGVLASIGTAFIASSFSNIMGYLQTLFSFFNVPMFVVFIIGMFWKRASMKSGVWGLLAGTTAAMVNYFWIYKQGIIAIPTDQGANFVSAIVGFVAGAVVMVVVTLFTAPKPEAELAGLVYRTTAPGLEEPPAAGDDAWYRKPALLGWGALALAAACYLPYSL</sequence>
<feature type="transmembrane region" description="Helical" evidence="7">
    <location>
        <begin position="388"/>
        <end position="410"/>
    </location>
</feature>
<keyword evidence="3 7" id="KW-0812">Transmembrane</keyword>
<dbReference type="AlphaFoldDB" id="A0A0D7CT09"/>
<dbReference type="GO" id="GO:0005886">
    <property type="term" value="C:plasma membrane"/>
    <property type="evidence" value="ECO:0007669"/>
    <property type="project" value="TreeGrafter"/>
</dbReference>
<evidence type="ECO:0000256" key="7">
    <source>
        <dbReference type="SAM" id="Phobius"/>
    </source>
</evidence>
<feature type="transmembrane region" description="Helical" evidence="7">
    <location>
        <begin position="129"/>
        <end position="154"/>
    </location>
</feature>
<evidence type="ECO:0000313" key="9">
    <source>
        <dbReference type="Proteomes" id="UP000032458"/>
    </source>
</evidence>
<dbReference type="InterPro" id="IPR038377">
    <property type="entry name" value="Na/Glc_symporter_sf"/>
</dbReference>
<comment type="caution">
    <text evidence="8">The sequence shown here is derived from an EMBL/GenBank/DDBJ whole genome shotgun (WGS) entry which is preliminary data.</text>
</comment>
<feature type="transmembrane region" description="Helical" evidence="7">
    <location>
        <begin position="287"/>
        <end position="312"/>
    </location>
</feature>
<dbReference type="EMBL" id="JRKI01000006">
    <property type="protein sequence ID" value="KIZ18985.1"/>
    <property type="molecule type" value="Genomic_DNA"/>
</dbReference>
<reference evidence="8 9" key="1">
    <citation type="submission" date="2014-09" db="EMBL/GenBank/DDBJ databases">
        <title>Draft genome sequence of Streptomyces natalensis ATCC 27448, producer of the antifungal pimaricin.</title>
        <authorList>
            <person name="Mendes M.V."/>
            <person name="Beites T."/>
            <person name="Pires S."/>
            <person name="Santos C.L."/>
            <person name="Moradas-Ferreira P."/>
        </authorList>
    </citation>
    <scope>NUCLEOTIDE SEQUENCE [LARGE SCALE GENOMIC DNA]</scope>
    <source>
        <strain evidence="8 9">ATCC 27448</strain>
    </source>
</reference>
<evidence type="ECO:0000256" key="2">
    <source>
        <dbReference type="ARBA" id="ARBA00006434"/>
    </source>
</evidence>
<feature type="transmembrane region" description="Helical" evidence="7">
    <location>
        <begin position="160"/>
        <end position="178"/>
    </location>
</feature>
<feature type="transmembrane region" description="Helical" evidence="7">
    <location>
        <begin position="87"/>
        <end position="108"/>
    </location>
</feature>
<evidence type="ECO:0000256" key="5">
    <source>
        <dbReference type="ARBA" id="ARBA00023136"/>
    </source>
</evidence>
<keyword evidence="4 7" id="KW-1133">Transmembrane helix</keyword>
<evidence type="ECO:0000256" key="1">
    <source>
        <dbReference type="ARBA" id="ARBA00004141"/>
    </source>
</evidence>
<dbReference type="InterPro" id="IPR001734">
    <property type="entry name" value="Na/solute_symporter"/>
</dbReference>
<proteinExistence type="inferred from homology"/>
<feature type="transmembrane region" description="Helical" evidence="7">
    <location>
        <begin position="537"/>
        <end position="554"/>
    </location>
</feature>
<comment type="similarity">
    <text evidence="2 6">Belongs to the sodium:solute symporter (SSF) (TC 2.A.21) family.</text>
</comment>
<dbReference type="NCBIfam" id="TIGR00813">
    <property type="entry name" value="sss"/>
    <property type="match status" value="1"/>
</dbReference>
<evidence type="ECO:0000256" key="6">
    <source>
        <dbReference type="RuleBase" id="RU362091"/>
    </source>
</evidence>
<accession>A0A0D7CT09</accession>
<feature type="transmembrane region" description="Helical" evidence="7">
    <location>
        <begin position="54"/>
        <end position="75"/>
    </location>
</feature>
<evidence type="ECO:0000256" key="4">
    <source>
        <dbReference type="ARBA" id="ARBA00022989"/>
    </source>
</evidence>
<comment type="subcellular location">
    <subcellularLocation>
        <location evidence="1">Membrane</location>
        <topology evidence="1">Multi-pass membrane protein</topology>
    </subcellularLocation>
</comment>
<dbReference type="PROSITE" id="PS50283">
    <property type="entry name" value="NA_SOLUT_SYMP_3"/>
    <property type="match status" value="1"/>
</dbReference>
<dbReference type="Pfam" id="PF00474">
    <property type="entry name" value="SSF"/>
    <property type="match status" value="1"/>
</dbReference>
<feature type="transmembrane region" description="Helical" evidence="7">
    <location>
        <begin position="246"/>
        <end position="266"/>
    </location>
</feature>
<name>A0A0D7CT09_9ACTN</name>
<dbReference type="Proteomes" id="UP000032458">
    <property type="component" value="Unassembled WGS sequence"/>
</dbReference>
<feature type="transmembrane region" description="Helical" evidence="7">
    <location>
        <begin position="190"/>
        <end position="208"/>
    </location>
</feature>
<dbReference type="PANTHER" id="PTHR11819">
    <property type="entry name" value="SOLUTE CARRIER FAMILY 5"/>
    <property type="match status" value="1"/>
</dbReference>
<evidence type="ECO:0000313" key="8">
    <source>
        <dbReference type="EMBL" id="KIZ18985.1"/>
    </source>
</evidence>
<dbReference type="RefSeq" id="WP_030066923.1">
    <property type="nucleotide sequence ID" value="NZ_JRKI01000006.1"/>
</dbReference>
<feature type="transmembrane region" description="Helical" evidence="7">
    <location>
        <begin position="416"/>
        <end position="438"/>
    </location>
</feature>
<protein>
    <submittedName>
        <fullName evidence="8">Na+/galactose cotransporter</fullName>
    </submittedName>
</protein>
<keyword evidence="5 7" id="KW-0472">Membrane</keyword>
<dbReference type="Gene3D" id="1.20.1730.10">
    <property type="entry name" value="Sodium/glucose cotransporter"/>
    <property type="match status" value="1"/>
</dbReference>
<keyword evidence="9" id="KW-1185">Reference proteome</keyword>
<feature type="transmembrane region" description="Helical" evidence="7">
    <location>
        <begin position="17"/>
        <end position="34"/>
    </location>
</feature>
<feature type="transmembrane region" description="Helical" evidence="7">
    <location>
        <begin position="340"/>
        <end position="367"/>
    </location>
</feature>
<dbReference type="PATRIC" id="fig|1240678.4.peg.946"/>